<accession>A0A951PLW0</accession>
<dbReference type="EMBL" id="JAHHIF010000023">
    <property type="protein sequence ID" value="MBW4546325.1"/>
    <property type="molecule type" value="Genomic_DNA"/>
</dbReference>
<gene>
    <name evidence="1" type="ORF">KME25_18045</name>
</gene>
<organism evidence="1 2">
    <name type="scientific">Symplocastrum torsivum CPER-KK1</name>
    <dbReference type="NCBI Taxonomy" id="450513"/>
    <lineage>
        <taxon>Bacteria</taxon>
        <taxon>Bacillati</taxon>
        <taxon>Cyanobacteriota</taxon>
        <taxon>Cyanophyceae</taxon>
        <taxon>Oscillatoriophycideae</taxon>
        <taxon>Oscillatoriales</taxon>
        <taxon>Microcoleaceae</taxon>
        <taxon>Symplocastrum</taxon>
    </lineage>
</organism>
<protein>
    <submittedName>
        <fullName evidence="1">Uncharacterized protein</fullName>
    </submittedName>
</protein>
<dbReference type="AlphaFoldDB" id="A0A951PLW0"/>
<reference evidence="1" key="1">
    <citation type="submission" date="2021-05" db="EMBL/GenBank/DDBJ databases">
        <authorList>
            <person name="Pietrasiak N."/>
            <person name="Ward R."/>
            <person name="Stajich J.E."/>
            <person name="Kurbessoian T."/>
        </authorList>
    </citation>
    <scope>NUCLEOTIDE SEQUENCE</scope>
    <source>
        <strain evidence="1">CPER-KK1</strain>
    </source>
</reference>
<proteinExistence type="predicted"/>
<evidence type="ECO:0000313" key="2">
    <source>
        <dbReference type="Proteomes" id="UP000753908"/>
    </source>
</evidence>
<sequence length="79" mass="8834">MMISGNEKAIACFHWGTRRRAKVILLPPRVLPCTHKSVDLSPNPSGRRRGALNIAPQLYLRQAKALCDLLQLSLDELVD</sequence>
<name>A0A951PLW0_9CYAN</name>
<evidence type="ECO:0000313" key="1">
    <source>
        <dbReference type="EMBL" id="MBW4546325.1"/>
    </source>
</evidence>
<reference evidence="1" key="2">
    <citation type="journal article" date="2022" name="Microbiol. Resour. Announc.">
        <title>Metagenome Sequencing to Explore Phylogenomics of Terrestrial Cyanobacteria.</title>
        <authorList>
            <person name="Ward R.D."/>
            <person name="Stajich J.E."/>
            <person name="Johansen J.R."/>
            <person name="Huntemann M."/>
            <person name="Clum A."/>
            <person name="Foster B."/>
            <person name="Foster B."/>
            <person name="Roux S."/>
            <person name="Palaniappan K."/>
            <person name="Varghese N."/>
            <person name="Mukherjee S."/>
            <person name="Reddy T.B.K."/>
            <person name="Daum C."/>
            <person name="Copeland A."/>
            <person name="Chen I.A."/>
            <person name="Ivanova N.N."/>
            <person name="Kyrpides N.C."/>
            <person name="Shapiro N."/>
            <person name="Eloe-Fadrosh E.A."/>
            <person name="Pietrasiak N."/>
        </authorList>
    </citation>
    <scope>NUCLEOTIDE SEQUENCE</scope>
    <source>
        <strain evidence="1">CPER-KK1</strain>
    </source>
</reference>
<dbReference type="Proteomes" id="UP000753908">
    <property type="component" value="Unassembled WGS sequence"/>
</dbReference>
<comment type="caution">
    <text evidence="1">The sequence shown here is derived from an EMBL/GenBank/DDBJ whole genome shotgun (WGS) entry which is preliminary data.</text>
</comment>